<dbReference type="SUPFAM" id="SSF48452">
    <property type="entry name" value="TPR-like"/>
    <property type="match status" value="1"/>
</dbReference>
<evidence type="ECO:0000256" key="5">
    <source>
        <dbReference type="ARBA" id="ARBA00023237"/>
    </source>
</evidence>
<dbReference type="RefSeq" id="WP_163383008.1">
    <property type="nucleotide sequence ID" value="NZ_JAUFQS010000047.1"/>
</dbReference>
<evidence type="ECO:0000256" key="2">
    <source>
        <dbReference type="ARBA" id="ARBA00006275"/>
    </source>
</evidence>
<dbReference type="InterPro" id="IPR033985">
    <property type="entry name" value="SusD-like_N"/>
</dbReference>
<comment type="subcellular location">
    <subcellularLocation>
        <location evidence="1">Cell outer membrane</location>
    </subcellularLocation>
</comment>
<evidence type="ECO:0000259" key="6">
    <source>
        <dbReference type="Pfam" id="PF07980"/>
    </source>
</evidence>
<dbReference type="Gene3D" id="1.25.40.390">
    <property type="match status" value="1"/>
</dbReference>
<feature type="domain" description="RagB/SusD" evidence="6">
    <location>
        <begin position="379"/>
        <end position="522"/>
    </location>
</feature>
<keyword evidence="9" id="KW-1185">Reference proteome</keyword>
<evidence type="ECO:0000256" key="1">
    <source>
        <dbReference type="ARBA" id="ARBA00004442"/>
    </source>
</evidence>
<name>A0ABT8CDN6_9BACT</name>
<reference evidence="9" key="1">
    <citation type="journal article" date="2019" name="Int. J. Syst. Evol. Microbiol.">
        <title>The Global Catalogue of Microorganisms (GCM) 10K type strain sequencing project: providing services to taxonomists for standard genome sequencing and annotation.</title>
        <authorList>
            <consortium name="The Broad Institute Genomics Platform"/>
            <consortium name="The Broad Institute Genome Sequencing Center for Infectious Disease"/>
            <person name="Wu L."/>
            <person name="Ma J."/>
        </authorList>
    </citation>
    <scope>NUCLEOTIDE SEQUENCE [LARGE SCALE GENOMIC DNA]</scope>
    <source>
        <strain evidence="9">CECT 7706</strain>
    </source>
</reference>
<evidence type="ECO:0000313" key="8">
    <source>
        <dbReference type="EMBL" id="MDN3690512.1"/>
    </source>
</evidence>
<keyword evidence="3" id="KW-0732">Signal</keyword>
<dbReference type="Pfam" id="PF07980">
    <property type="entry name" value="SusD_RagB"/>
    <property type="match status" value="1"/>
</dbReference>
<keyword evidence="4" id="KW-0472">Membrane</keyword>
<evidence type="ECO:0000256" key="4">
    <source>
        <dbReference type="ARBA" id="ARBA00023136"/>
    </source>
</evidence>
<evidence type="ECO:0000259" key="7">
    <source>
        <dbReference type="Pfam" id="PF14322"/>
    </source>
</evidence>
<dbReference type="Pfam" id="PF14322">
    <property type="entry name" value="SusD-like_3"/>
    <property type="match status" value="1"/>
</dbReference>
<proteinExistence type="inferred from homology"/>
<dbReference type="InterPro" id="IPR012944">
    <property type="entry name" value="SusD_RagB_dom"/>
</dbReference>
<comment type="caution">
    <text evidence="8">The sequence shown here is derived from an EMBL/GenBank/DDBJ whole genome shotgun (WGS) entry which is preliminary data.</text>
</comment>
<gene>
    <name evidence="8" type="ORF">QWZ15_22020</name>
</gene>
<protein>
    <submittedName>
        <fullName evidence="8">RagB/SusD family nutrient uptake outer membrane protein</fullName>
    </submittedName>
</protein>
<organism evidence="8 9">
    <name type="scientific">Cyclobacterium jeungdonense</name>
    <dbReference type="NCBI Taxonomy" id="708087"/>
    <lineage>
        <taxon>Bacteria</taxon>
        <taxon>Pseudomonadati</taxon>
        <taxon>Bacteroidota</taxon>
        <taxon>Cytophagia</taxon>
        <taxon>Cytophagales</taxon>
        <taxon>Cyclobacteriaceae</taxon>
        <taxon>Cyclobacterium</taxon>
    </lineage>
</organism>
<evidence type="ECO:0000313" key="9">
    <source>
        <dbReference type="Proteomes" id="UP001236663"/>
    </source>
</evidence>
<dbReference type="InterPro" id="IPR011990">
    <property type="entry name" value="TPR-like_helical_dom_sf"/>
</dbReference>
<dbReference type="Proteomes" id="UP001236663">
    <property type="component" value="Unassembled WGS sequence"/>
</dbReference>
<sequence length="523" mass="58997">MALSCQDDILEEVPRSFLSPETTFINTDGFRAGLIGVYSMTRALFVPDAPGTAWSDRDDLMSLNYGTDIGWYWDKKNFFGDYSIINPSTNYPSRLWNLLYIIIKDANIIITRAENENVIWTAPTDKAEVIAEARFYRAFAYRYLVYHFGGVPIIEGEIAGVKLDFERATKEQVLDFMIGDLQFASQNLPVENPNDGHVVKAAADHLLAETYISTGDYDLAIQAASAVIDDGQYELMRDRFGTYSGEPGDVFWDLFRYGNQNDPSNTEVIWTAQIEFNLPGGAGSAARTERAWGPFMDPVRTPDGLQAILKDEFWGRPVGFIRPSIYLDSTIWESDFNNDIRNSPYNMQREFVINNPESAHFGEVIVPTEAQTVRNVFVYVKKATMPLGHPQGYDPGGRTYNDIYIFRLAETYLLRAEAHLKAGNNISAANDINVVRARANAAPVEPGEVDVHYLLDERARELIVEEPRQLTLRRVGLLGERVQMYNPVSGPTFTFGRDELLPIPQSEIDANTEVELTQNPNYN</sequence>
<evidence type="ECO:0000256" key="3">
    <source>
        <dbReference type="ARBA" id="ARBA00022729"/>
    </source>
</evidence>
<keyword evidence="5" id="KW-0998">Cell outer membrane</keyword>
<dbReference type="EMBL" id="JAUFQS010000047">
    <property type="protein sequence ID" value="MDN3690512.1"/>
    <property type="molecule type" value="Genomic_DNA"/>
</dbReference>
<comment type="similarity">
    <text evidence="2">Belongs to the SusD family.</text>
</comment>
<accession>A0ABT8CDN6</accession>
<feature type="domain" description="SusD-like N-terminal" evidence="7">
    <location>
        <begin position="81"/>
        <end position="211"/>
    </location>
</feature>